<dbReference type="AlphaFoldDB" id="A0A4R0Z158"/>
<feature type="chain" id="PRO_5020357523" evidence="5">
    <location>
        <begin position="24"/>
        <end position="166"/>
    </location>
</feature>
<keyword evidence="7" id="KW-1185">Reference proteome</keyword>
<dbReference type="EMBL" id="SJTG01000001">
    <property type="protein sequence ID" value="TCI13499.1"/>
    <property type="molecule type" value="Genomic_DNA"/>
</dbReference>
<sequence length="166" mass="18098">MRKNLLLGLALASAMTLTTVAFAAGQDGGPHGGWHGRGGHHGMMMGMQKLNLTDAQKASIKQLVKDSFAKNKGQFQNLRQQRQAFEAMAPDQVGYQQAASNLAQAEAAATQQRVTQRAALRAQIYALLTPAQKQQMAQLKADRQARMEQWQQFRAQHPVSGASTAQ</sequence>
<dbReference type="Pfam" id="PF07813">
    <property type="entry name" value="LTXXQ"/>
    <property type="match status" value="1"/>
</dbReference>
<evidence type="ECO:0000313" key="7">
    <source>
        <dbReference type="Proteomes" id="UP000291822"/>
    </source>
</evidence>
<gene>
    <name evidence="6" type="ORF">EZM97_09605</name>
</gene>
<dbReference type="RefSeq" id="WP_131149718.1">
    <property type="nucleotide sequence ID" value="NZ_SJTG01000001.1"/>
</dbReference>
<dbReference type="Proteomes" id="UP000291822">
    <property type="component" value="Unassembled WGS sequence"/>
</dbReference>
<comment type="subcellular location">
    <subcellularLocation>
        <location evidence="1">Periplasm</location>
    </subcellularLocation>
</comment>
<evidence type="ECO:0000256" key="2">
    <source>
        <dbReference type="ARBA" id="ARBA00008441"/>
    </source>
</evidence>
<evidence type="ECO:0000256" key="4">
    <source>
        <dbReference type="ARBA" id="ARBA00022764"/>
    </source>
</evidence>
<reference evidence="6 7" key="1">
    <citation type="submission" date="2019-02" db="EMBL/GenBank/DDBJ databases">
        <title>Dyella amyloliquefaciens sp. nov., isolated from forest soil.</title>
        <authorList>
            <person name="Gao Z.-H."/>
            <person name="Qiu L.-H."/>
        </authorList>
    </citation>
    <scope>NUCLEOTIDE SEQUENCE [LARGE SCALE GENOMIC DNA]</scope>
    <source>
        <strain evidence="6 7">KACC 12747</strain>
    </source>
</reference>
<proteinExistence type="inferred from homology"/>
<evidence type="ECO:0000313" key="6">
    <source>
        <dbReference type="EMBL" id="TCI13499.1"/>
    </source>
</evidence>
<organism evidence="6 7">
    <name type="scientific">Dyella soli</name>
    <dbReference type="NCBI Taxonomy" id="522319"/>
    <lineage>
        <taxon>Bacteria</taxon>
        <taxon>Pseudomonadati</taxon>
        <taxon>Pseudomonadota</taxon>
        <taxon>Gammaproteobacteria</taxon>
        <taxon>Lysobacterales</taxon>
        <taxon>Rhodanobacteraceae</taxon>
        <taxon>Dyella</taxon>
    </lineage>
</organism>
<dbReference type="PANTHER" id="PTHR38102">
    <property type="entry name" value="PERIPLASMIC CHAPERONE SPY"/>
    <property type="match status" value="1"/>
</dbReference>
<protein>
    <submittedName>
        <fullName evidence="6">Periplasmic heavy metal sensor</fullName>
    </submittedName>
</protein>
<name>A0A4R0Z158_9GAMM</name>
<dbReference type="InterPro" id="IPR052211">
    <property type="entry name" value="Cpx_auxiliary_protein"/>
</dbReference>
<feature type="signal peptide" evidence="5">
    <location>
        <begin position="1"/>
        <end position="23"/>
    </location>
</feature>
<dbReference type="GO" id="GO:0051082">
    <property type="term" value="F:unfolded protein binding"/>
    <property type="evidence" value="ECO:0007669"/>
    <property type="project" value="TreeGrafter"/>
</dbReference>
<accession>A0A4R0Z158</accession>
<dbReference type="PIRSF" id="PIRSF034445">
    <property type="entry name" value="CpxP_Spy"/>
    <property type="match status" value="1"/>
</dbReference>
<evidence type="ECO:0000256" key="1">
    <source>
        <dbReference type="ARBA" id="ARBA00004418"/>
    </source>
</evidence>
<dbReference type="GO" id="GO:0030288">
    <property type="term" value="C:outer membrane-bounded periplasmic space"/>
    <property type="evidence" value="ECO:0007669"/>
    <property type="project" value="TreeGrafter"/>
</dbReference>
<comment type="caution">
    <text evidence="6">The sequence shown here is derived from an EMBL/GenBank/DDBJ whole genome shotgun (WGS) entry which is preliminary data.</text>
</comment>
<keyword evidence="4" id="KW-0574">Periplasm</keyword>
<dbReference type="PANTHER" id="PTHR38102:SF1">
    <property type="entry name" value="PERIPLASMIC CHAPERONE SPY"/>
    <property type="match status" value="1"/>
</dbReference>
<keyword evidence="3 5" id="KW-0732">Signal</keyword>
<dbReference type="InterPro" id="IPR012899">
    <property type="entry name" value="LTXXQ"/>
</dbReference>
<evidence type="ECO:0000256" key="3">
    <source>
        <dbReference type="ARBA" id="ARBA00022729"/>
    </source>
</evidence>
<evidence type="ECO:0000256" key="5">
    <source>
        <dbReference type="SAM" id="SignalP"/>
    </source>
</evidence>
<comment type="similarity">
    <text evidence="2">Belongs to the CpxP/Spy family.</text>
</comment>
<dbReference type="Gene3D" id="1.20.120.1490">
    <property type="match status" value="1"/>
</dbReference>